<evidence type="ECO:0000313" key="10">
    <source>
        <dbReference type="Proteomes" id="UP001165381"/>
    </source>
</evidence>
<evidence type="ECO:0000256" key="3">
    <source>
        <dbReference type="ARBA" id="ARBA00011897"/>
    </source>
</evidence>
<sequence length="717" mass="82451">MSFKTGFILILIANHYLSFGQKTYNYPNAIKESTEDVYFDSSIGDPYQWMENSNSPKLLDWLEIQSKLTKKIKNKHLSTLALRNQIGTMYNYVEREQLEGYIEKEKVDKSKYEFKYKTRSSNRFPDLLYRVRGEGNYKMLVDVKKLRKDKNDHISIEGRYINEDDDLIAIKISHNGSDWHELYFFNLKNGQKIHNSLKYLRAGSSVIWKKRSIYYDRYDEPKQGRELLDKAKGQKLYYHKIESPQSEDTLLYINSDNTGVNSFRFVKNNELLFLYNSFKRGKNTYMALSIGDVNSGYLELKPFLIYPSQDNIRVKINEVFGDKVVLKTNWGASNGRVLIVDLNKPNQPKELVPEYDIILKEVNRLGKDKIACVYRDNNRSLILIYSLNGELLKKIDFPEGKKVNYFYEENENVKYTDFSVSSFFHPDLWYQLSLDDLTFKPSAVISVPYDAESLETRYVKYMSKDSIEIPMYITCLKNTKLDGNNPTLLYGYGGYGHTVEPSFNESLTLWLLHGGVLAVPNVRGGGAEGSNWSEEGRRLKKQNAIDDFIGAAEYLINENYTNNEKLGSNGKSHGGLLVSAAAIQRPDLFKAVVAEAGPYDMLRLGKYTVGSVATNINEFGDISDLTDFKNLRSYSPLHNIERGVSYPNTLLITGDQDDRVPPFHTYKFLATLQEKANPKSLYLMYLIPGAGHGGALTSNDWVDKTLYKYAFLYEQLF</sequence>
<gene>
    <name evidence="9" type="ORF">M3P09_15570</name>
</gene>
<dbReference type="InterPro" id="IPR051167">
    <property type="entry name" value="Prolyl_oligopep/macrocyclase"/>
</dbReference>
<dbReference type="InterPro" id="IPR023302">
    <property type="entry name" value="Pept_S9A_N"/>
</dbReference>
<dbReference type="PANTHER" id="PTHR42881:SF2">
    <property type="entry name" value="PROLYL ENDOPEPTIDASE"/>
    <property type="match status" value="1"/>
</dbReference>
<dbReference type="PANTHER" id="PTHR42881">
    <property type="entry name" value="PROLYL ENDOPEPTIDASE"/>
    <property type="match status" value="1"/>
</dbReference>
<comment type="similarity">
    <text evidence="2">Belongs to the peptidase S9A family.</text>
</comment>
<proteinExistence type="inferred from homology"/>
<dbReference type="PRINTS" id="PR00862">
    <property type="entry name" value="PROLIGOPTASE"/>
</dbReference>
<protein>
    <recommendedName>
        <fullName evidence="3">prolyl oligopeptidase</fullName>
        <ecNumber evidence="3">3.4.21.26</ecNumber>
    </recommendedName>
</protein>
<dbReference type="InterPro" id="IPR002470">
    <property type="entry name" value="Peptidase_S9A"/>
</dbReference>
<keyword evidence="4" id="KW-0645">Protease</keyword>
<evidence type="ECO:0000259" key="8">
    <source>
        <dbReference type="Pfam" id="PF02897"/>
    </source>
</evidence>
<keyword evidence="5" id="KW-0378">Hydrolase</keyword>
<evidence type="ECO:0000256" key="5">
    <source>
        <dbReference type="ARBA" id="ARBA00022801"/>
    </source>
</evidence>
<dbReference type="Proteomes" id="UP001165381">
    <property type="component" value="Unassembled WGS sequence"/>
</dbReference>
<name>A0ABT0QHH6_9FLAO</name>
<dbReference type="InterPro" id="IPR001375">
    <property type="entry name" value="Peptidase_S9_cat"/>
</dbReference>
<dbReference type="Pfam" id="PF00326">
    <property type="entry name" value="Peptidase_S9"/>
    <property type="match status" value="1"/>
</dbReference>
<dbReference type="InterPro" id="IPR029058">
    <property type="entry name" value="AB_hydrolase_fold"/>
</dbReference>
<evidence type="ECO:0000256" key="6">
    <source>
        <dbReference type="ARBA" id="ARBA00022825"/>
    </source>
</evidence>
<keyword evidence="6" id="KW-0720">Serine protease</keyword>
<feature type="domain" description="Peptidase S9A N-terminal" evidence="8">
    <location>
        <begin position="31"/>
        <end position="436"/>
    </location>
</feature>
<evidence type="ECO:0000256" key="1">
    <source>
        <dbReference type="ARBA" id="ARBA00001070"/>
    </source>
</evidence>
<dbReference type="SUPFAM" id="SSF50993">
    <property type="entry name" value="Peptidase/esterase 'gauge' domain"/>
    <property type="match status" value="1"/>
</dbReference>
<evidence type="ECO:0000259" key="7">
    <source>
        <dbReference type="Pfam" id="PF00326"/>
    </source>
</evidence>
<comment type="catalytic activity">
    <reaction evidence="1">
        <text>Hydrolysis of Pro-|-Xaa &gt;&gt; Ala-|-Xaa in oligopeptides.</text>
        <dbReference type="EC" id="3.4.21.26"/>
    </reaction>
</comment>
<dbReference type="EC" id="3.4.21.26" evidence="3"/>
<dbReference type="SUPFAM" id="SSF53474">
    <property type="entry name" value="alpha/beta-Hydrolases"/>
    <property type="match status" value="1"/>
</dbReference>
<reference evidence="9" key="1">
    <citation type="submission" date="2022-05" db="EMBL/GenBank/DDBJ databases">
        <authorList>
            <person name="Park J.-S."/>
        </authorList>
    </citation>
    <scope>NUCLEOTIDE SEQUENCE</scope>
    <source>
        <strain evidence="9">2012CJ34-3</strain>
    </source>
</reference>
<feature type="domain" description="Peptidase S9 prolyl oligopeptidase catalytic" evidence="7">
    <location>
        <begin position="502"/>
        <end position="715"/>
    </location>
</feature>
<comment type="caution">
    <text evidence="9">The sequence shown here is derived from an EMBL/GenBank/DDBJ whole genome shotgun (WGS) entry which is preliminary data.</text>
</comment>
<dbReference type="Gene3D" id="3.40.50.1820">
    <property type="entry name" value="alpha/beta hydrolase"/>
    <property type="match status" value="1"/>
</dbReference>
<keyword evidence="10" id="KW-1185">Reference proteome</keyword>
<dbReference type="EMBL" id="JAMFLZ010000008">
    <property type="protein sequence ID" value="MCL6296431.1"/>
    <property type="molecule type" value="Genomic_DNA"/>
</dbReference>
<dbReference type="PROSITE" id="PS00708">
    <property type="entry name" value="PRO_ENDOPEP_SER"/>
    <property type="match status" value="1"/>
</dbReference>
<evidence type="ECO:0000256" key="4">
    <source>
        <dbReference type="ARBA" id="ARBA00022670"/>
    </source>
</evidence>
<accession>A0ABT0QHH6</accession>
<evidence type="ECO:0000313" key="9">
    <source>
        <dbReference type="EMBL" id="MCL6296431.1"/>
    </source>
</evidence>
<dbReference type="InterPro" id="IPR002471">
    <property type="entry name" value="Pept_S9_AS"/>
</dbReference>
<dbReference type="Pfam" id="PF02897">
    <property type="entry name" value="Peptidase_S9_N"/>
    <property type="match status" value="1"/>
</dbReference>
<organism evidence="9 10">
    <name type="scientific">Jejuia spongiicola</name>
    <dbReference type="NCBI Taxonomy" id="2942207"/>
    <lineage>
        <taxon>Bacteria</taxon>
        <taxon>Pseudomonadati</taxon>
        <taxon>Bacteroidota</taxon>
        <taxon>Flavobacteriia</taxon>
        <taxon>Flavobacteriales</taxon>
        <taxon>Flavobacteriaceae</taxon>
        <taxon>Jejuia</taxon>
    </lineage>
</organism>
<dbReference type="RefSeq" id="WP_249973843.1">
    <property type="nucleotide sequence ID" value="NZ_JAMFLZ010000008.1"/>
</dbReference>
<dbReference type="Gene3D" id="2.130.10.120">
    <property type="entry name" value="Prolyl oligopeptidase, N-terminal domain"/>
    <property type="match status" value="1"/>
</dbReference>
<evidence type="ECO:0000256" key="2">
    <source>
        <dbReference type="ARBA" id="ARBA00005228"/>
    </source>
</evidence>